<dbReference type="CDD" id="cd02440">
    <property type="entry name" value="AdoMet_MTases"/>
    <property type="match status" value="1"/>
</dbReference>
<evidence type="ECO:0000259" key="1">
    <source>
        <dbReference type="Pfam" id="PF08241"/>
    </source>
</evidence>
<dbReference type="Proteomes" id="UP000298050">
    <property type="component" value="Unassembled WGS sequence"/>
</dbReference>
<keyword evidence="2" id="KW-0808">Transferase</keyword>
<comment type="caution">
    <text evidence="2">The sequence shown here is derived from an EMBL/GenBank/DDBJ whole genome shotgun (WGS) entry which is preliminary data.</text>
</comment>
<dbReference type="Pfam" id="PF08241">
    <property type="entry name" value="Methyltransf_11"/>
    <property type="match status" value="1"/>
</dbReference>
<dbReference type="InterPro" id="IPR029063">
    <property type="entry name" value="SAM-dependent_MTases_sf"/>
</dbReference>
<dbReference type="InterPro" id="IPR013216">
    <property type="entry name" value="Methyltransf_11"/>
</dbReference>
<evidence type="ECO:0000313" key="2">
    <source>
        <dbReference type="EMBL" id="TGD76241.1"/>
    </source>
</evidence>
<dbReference type="AlphaFoldDB" id="A0A4Z0M9N5"/>
<sequence>MSTIYDSMGVNYSVRRCTDPQIFLQLYAELEGATRIVNIGAGTGSYEPADIPLVAVEPSQEMISQRHPSAHPVEQAFAESLPFENESFSHAMTILSMHHWHDRAAAYREINRVATEKFVAITWDPNAEPFWLTRDYFPEMYALDRRNFPGLEELRACFDDVESAPLLIPAQCEDGFLAAFWRRPKAYLSSQVRQSISSFSKLHPAPDGLRRLAADLASGAWAEKNRSILEEPYLDVGYRIITAKTTTR</sequence>
<evidence type="ECO:0000313" key="3">
    <source>
        <dbReference type="Proteomes" id="UP000298050"/>
    </source>
</evidence>
<feature type="domain" description="Methyltransferase type 11" evidence="1">
    <location>
        <begin position="38"/>
        <end position="114"/>
    </location>
</feature>
<organism evidence="2 3">
    <name type="scientific">Mangrovimicrobium sediminis</name>
    <dbReference type="NCBI Taxonomy" id="2562682"/>
    <lineage>
        <taxon>Bacteria</taxon>
        <taxon>Pseudomonadati</taxon>
        <taxon>Pseudomonadota</taxon>
        <taxon>Gammaproteobacteria</taxon>
        <taxon>Cellvibrionales</taxon>
        <taxon>Halieaceae</taxon>
        <taxon>Mangrovimicrobium</taxon>
    </lineage>
</organism>
<dbReference type="Gene3D" id="3.40.50.150">
    <property type="entry name" value="Vaccinia Virus protein VP39"/>
    <property type="match status" value="1"/>
</dbReference>
<proteinExistence type="predicted"/>
<dbReference type="RefSeq" id="WP_135440818.1">
    <property type="nucleotide sequence ID" value="NZ_SRLE01000001.1"/>
</dbReference>
<name>A0A4Z0M9N5_9GAMM</name>
<dbReference type="GO" id="GO:0008757">
    <property type="term" value="F:S-adenosylmethionine-dependent methyltransferase activity"/>
    <property type="evidence" value="ECO:0007669"/>
    <property type="project" value="InterPro"/>
</dbReference>
<keyword evidence="3" id="KW-1185">Reference proteome</keyword>
<dbReference type="GO" id="GO:0032259">
    <property type="term" value="P:methylation"/>
    <property type="evidence" value="ECO:0007669"/>
    <property type="project" value="UniProtKB-KW"/>
</dbReference>
<gene>
    <name evidence="2" type="ORF">E4634_01470</name>
</gene>
<keyword evidence="2" id="KW-0489">Methyltransferase</keyword>
<reference evidence="2 3" key="1">
    <citation type="submission" date="2019-04" db="EMBL/GenBank/DDBJ databases">
        <title>Taxonomy of novel Haliea sp. from mangrove soil of West Coast of India.</title>
        <authorList>
            <person name="Verma A."/>
            <person name="Kumar P."/>
            <person name="Krishnamurthi S."/>
        </authorList>
    </citation>
    <scope>NUCLEOTIDE SEQUENCE [LARGE SCALE GENOMIC DNA]</scope>
    <source>
        <strain evidence="2 3">SAOS-164</strain>
    </source>
</reference>
<dbReference type="EMBL" id="SRLE01000001">
    <property type="protein sequence ID" value="TGD76241.1"/>
    <property type="molecule type" value="Genomic_DNA"/>
</dbReference>
<dbReference type="OrthoDB" id="529208at2"/>
<accession>A0A4Z0M9N5</accession>
<protein>
    <submittedName>
        <fullName evidence="2">Class I SAM-dependent methyltransferase</fullName>
    </submittedName>
</protein>
<dbReference type="SUPFAM" id="SSF53335">
    <property type="entry name" value="S-adenosyl-L-methionine-dependent methyltransferases"/>
    <property type="match status" value="1"/>
</dbReference>